<evidence type="ECO:0000256" key="8">
    <source>
        <dbReference type="ARBA" id="ARBA00022833"/>
    </source>
</evidence>
<dbReference type="EMBL" id="CP000246">
    <property type="protein sequence ID" value="ABG83547.1"/>
    <property type="molecule type" value="Genomic_DNA"/>
</dbReference>
<accession>A0A0H2YRD0</accession>
<name>A0A0H2YRD0_CLOP1</name>
<keyword evidence="6 12" id="KW-0479">Metal-binding</keyword>
<dbReference type="NCBIfam" id="TIGR01391">
    <property type="entry name" value="dnaG"/>
    <property type="match status" value="1"/>
</dbReference>
<dbReference type="GO" id="GO:0005737">
    <property type="term" value="C:cytoplasm"/>
    <property type="evidence" value="ECO:0007669"/>
    <property type="project" value="TreeGrafter"/>
</dbReference>
<evidence type="ECO:0000313" key="17">
    <source>
        <dbReference type="Proteomes" id="UP000001823"/>
    </source>
</evidence>
<dbReference type="InterPro" id="IPR034151">
    <property type="entry name" value="TOPRIM_DnaG_bac"/>
</dbReference>
<dbReference type="Gene3D" id="3.40.1360.10">
    <property type="match status" value="1"/>
</dbReference>
<dbReference type="Pfam" id="PF08275">
    <property type="entry name" value="DNAG_N"/>
    <property type="match status" value="1"/>
</dbReference>
<dbReference type="InterPro" id="IPR037068">
    <property type="entry name" value="DNA_primase_core_N_sf"/>
</dbReference>
<dbReference type="Pfam" id="PF01807">
    <property type="entry name" value="Zn_ribbon_DnaG"/>
    <property type="match status" value="1"/>
</dbReference>
<evidence type="ECO:0000256" key="12">
    <source>
        <dbReference type="HAMAP-Rule" id="MF_00974"/>
    </source>
</evidence>
<dbReference type="SMART" id="SM00493">
    <property type="entry name" value="TOPRIM"/>
    <property type="match status" value="1"/>
</dbReference>
<dbReference type="eggNOG" id="COG0358">
    <property type="taxonomic scope" value="Bacteria"/>
</dbReference>
<dbReference type="GO" id="GO:0003899">
    <property type="term" value="F:DNA-directed RNA polymerase activity"/>
    <property type="evidence" value="ECO:0007669"/>
    <property type="project" value="UniProtKB-UniRule"/>
</dbReference>
<evidence type="ECO:0000256" key="9">
    <source>
        <dbReference type="ARBA" id="ARBA00022842"/>
    </source>
</evidence>
<protein>
    <recommendedName>
        <fullName evidence="12 13">DNA primase</fullName>
        <ecNumber evidence="12">2.7.7.101</ecNumber>
    </recommendedName>
</protein>
<proteinExistence type="inferred from homology"/>
<keyword evidence="7 12" id="KW-0863">Zinc-finger</keyword>
<dbReference type="Pfam" id="PF13155">
    <property type="entry name" value="Toprim_2"/>
    <property type="match status" value="1"/>
</dbReference>
<dbReference type="InterPro" id="IPR036977">
    <property type="entry name" value="DNA_primase_Znf_CHC2"/>
</dbReference>
<dbReference type="InterPro" id="IPR030846">
    <property type="entry name" value="DnaG_bac"/>
</dbReference>
<evidence type="ECO:0000259" key="15">
    <source>
        <dbReference type="PROSITE" id="PS50880"/>
    </source>
</evidence>
<dbReference type="SUPFAM" id="SSF57783">
    <property type="entry name" value="Zinc beta-ribbon"/>
    <property type="match status" value="1"/>
</dbReference>
<dbReference type="InterPro" id="IPR006171">
    <property type="entry name" value="TOPRIM_dom"/>
</dbReference>
<dbReference type="STRING" id="195103.CPF_2265"/>
<dbReference type="GO" id="GO:0008270">
    <property type="term" value="F:zinc ion binding"/>
    <property type="evidence" value="ECO:0007669"/>
    <property type="project" value="UniProtKB-UniRule"/>
</dbReference>
<dbReference type="FunFam" id="3.90.580.10:FF:000001">
    <property type="entry name" value="DNA primase"/>
    <property type="match status" value="1"/>
</dbReference>
<dbReference type="InterPro" id="IPR002694">
    <property type="entry name" value="Znf_CHC2"/>
</dbReference>
<organism evidence="16 17">
    <name type="scientific">Clostridium perfringens (strain ATCC 13124 / DSM 756 / JCM 1290 / NCIMB 6125 / NCTC 8237 / Type A)</name>
    <dbReference type="NCBI Taxonomy" id="195103"/>
    <lineage>
        <taxon>Bacteria</taxon>
        <taxon>Bacillati</taxon>
        <taxon>Bacillota</taxon>
        <taxon>Clostridia</taxon>
        <taxon>Eubacteriales</taxon>
        <taxon>Clostridiaceae</taxon>
        <taxon>Clostridium</taxon>
    </lineage>
</organism>
<dbReference type="GO" id="GO:1990077">
    <property type="term" value="C:primosome complex"/>
    <property type="evidence" value="ECO:0007669"/>
    <property type="project" value="UniProtKB-KW"/>
</dbReference>
<evidence type="ECO:0000256" key="7">
    <source>
        <dbReference type="ARBA" id="ARBA00022771"/>
    </source>
</evidence>
<dbReference type="KEGG" id="cpf:CPF_2265"/>
<dbReference type="SMART" id="SM00400">
    <property type="entry name" value="ZnF_CHCC"/>
    <property type="match status" value="1"/>
</dbReference>
<comment type="domain">
    <text evidence="12">Contains an N-terminal zinc-binding domain, a central core domain that contains the primase activity, and a C-terminal DnaB-binding domain.</text>
</comment>
<reference evidence="16 17" key="1">
    <citation type="journal article" date="2006" name="Genome Res.">
        <title>Skewed genomic variability in strains of the toxigenic bacterial pathogen, Clostridium perfringens.</title>
        <authorList>
            <person name="Myers G.S."/>
            <person name="Rasko D.A."/>
            <person name="Cheung J.K."/>
            <person name="Ravel J."/>
            <person name="Seshadri R."/>
            <person name="Deboy R.T."/>
            <person name="Ren Q."/>
            <person name="Varga J."/>
            <person name="Awad M.M."/>
            <person name="Brinkac L.M."/>
            <person name="Daugherty S.C."/>
            <person name="Haft D.H."/>
            <person name="Dodson R.J."/>
            <person name="Madupu R."/>
            <person name="Nelson W.C."/>
            <person name="Rosovitz M.J."/>
            <person name="Sullivan S.A."/>
            <person name="Khouri H."/>
            <person name="Dimitrov G.I."/>
            <person name="Watkins K.L."/>
            <person name="Mulligan S."/>
            <person name="Benton J."/>
            <person name="Radune D."/>
            <person name="Fisher D.J."/>
            <person name="Atkins H.S."/>
            <person name="Hiscox T."/>
            <person name="Jost B.H."/>
            <person name="Billington S.J."/>
            <person name="Songer J.G."/>
            <person name="McClane B.A."/>
            <person name="Titball R.W."/>
            <person name="Rood J.I."/>
            <person name="Melville S.B."/>
            <person name="Paulsen I.T."/>
        </authorList>
    </citation>
    <scope>NUCLEOTIDE SEQUENCE [LARGE SCALE GENOMIC DNA]</scope>
    <source>
        <strain evidence="17">ATCC 13124 / DSM 756 / JCM 1290 / NCIMB 6125 / NCTC 8237 / S 107 / Type A</strain>
    </source>
</reference>
<dbReference type="RefSeq" id="WP_003455114.1">
    <property type="nucleotide sequence ID" value="NC_008261.1"/>
</dbReference>
<comment type="function">
    <text evidence="12 13">RNA polymerase that catalyzes the synthesis of short RNA molecules used as primers for DNA polymerase during DNA replication.</text>
</comment>
<dbReference type="PROSITE" id="PS50880">
    <property type="entry name" value="TOPRIM"/>
    <property type="match status" value="1"/>
</dbReference>
<sequence>MRISEEIIEKVKEQNDIVDVVSDVVRLKRTGRNFSGLCPFHNEKSPSFSVSPDKQIFKCFGCGEAGNVISFVMKTKNLNFVDAVKELADRANIIIPIEDGKQSESQKKKQVLYNINKQAARYYFSNLQNNKEAKEYFLRRGIKENILKSFGLGYAKDGWQNTINYLRKQGFSNEAIEAAGLGIKSEKGTFYDRFRNRVIFPVFDYKGSVIGFGGRVLDDSKPKYLNSPETLVFHKGTNLYALNFAIKHGLQERTLIIVEGYMDCISLHQYGITNVVASLGTALTDNQARLLKRYVDRVIISYDADIAGQMATIRGLEILQNAGLDVRVLTVPKGKDPDEFIRANGKEAFIKLIQSSKKLIDYKLHRARIGIDFSDNNGLIKYAERVVNILSDLNPIEKDVYIKRISEETSIKEQAFYDLLNKNLINSNKNHENVNNKEEYGTKLYVEPPYVKCERSVLKLLCMEENHSLVKKYLEEDDLISPNIKSLEKIINDSIEEIGFNNLGKHVEAKCEDPKVLKEWLEVKDLLILDHSSNIEVLVKDYINLIRKYKLEQEQTTVLKELKRCEQNNMFKESLDLVKRAKEISDKLKELERSK</sequence>
<dbReference type="PaxDb" id="195103-CPF_2265"/>
<dbReference type="CDD" id="cd03364">
    <property type="entry name" value="TOPRIM_DnaG_primases"/>
    <property type="match status" value="1"/>
</dbReference>
<evidence type="ECO:0000256" key="3">
    <source>
        <dbReference type="ARBA" id="ARBA00022679"/>
    </source>
</evidence>
<dbReference type="InterPro" id="IPR006295">
    <property type="entry name" value="DNA_primase_DnaG"/>
</dbReference>
<dbReference type="EC" id="2.7.7.101" evidence="12"/>
<evidence type="ECO:0000256" key="11">
    <source>
        <dbReference type="ARBA" id="ARBA00023163"/>
    </source>
</evidence>
<evidence type="ECO:0000256" key="5">
    <source>
        <dbReference type="ARBA" id="ARBA00022705"/>
    </source>
</evidence>
<keyword evidence="17" id="KW-1185">Reference proteome</keyword>
<dbReference type="HOGENOM" id="CLU_013501_3_3_9"/>
<dbReference type="Gene3D" id="3.90.980.10">
    <property type="entry name" value="DNA primase, catalytic core, N-terminal domain"/>
    <property type="match status" value="1"/>
</dbReference>
<dbReference type="FunFam" id="3.40.1360.10:FF:000002">
    <property type="entry name" value="DNA primase"/>
    <property type="match status" value="1"/>
</dbReference>
<evidence type="ECO:0000256" key="1">
    <source>
        <dbReference type="ARBA" id="ARBA00022478"/>
    </source>
</evidence>
<comment type="catalytic activity">
    <reaction evidence="12">
        <text>ssDNA + n NTP = ssDNA/pppN(pN)n-1 hybrid + (n-1) diphosphate.</text>
        <dbReference type="EC" id="2.7.7.101"/>
    </reaction>
</comment>
<evidence type="ECO:0000256" key="2">
    <source>
        <dbReference type="ARBA" id="ARBA00022515"/>
    </source>
</evidence>
<keyword evidence="10 12" id="KW-0238">DNA-binding</keyword>
<dbReference type="Proteomes" id="UP000001823">
    <property type="component" value="Chromosome"/>
</dbReference>
<dbReference type="GO" id="GO:0003677">
    <property type="term" value="F:DNA binding"/>
    <property type="evidence" value="ECO:0007669"/>
    <property type="project" value="UniProtKB-KW"/>
</dbReference>
<comment type="cofactor">
    <cofactor evidence="12 13 14">
        <name>Zn(2+)</name>
        <dbReference type="ChEBI" id="CHEBI:29105"/>
    </cofactor>
    <text evidence="12 13 14">Binds 1 zinc ion per monomer.</text>
</comment>
<keyword evidence="3 12" id="KW-0808">Transferase</keyword>
<keyword evidence="1 12" id="KW-0240">DNA-directed RNA polymerase</keyword>
<keyword evidence="4 12" id="KW-0548">Nucleotidyltransferase</keyword>
<dbReference type="Gene3D" id="3.90.580.10">
    <property type="entry name" value="Zinc finger, CHC2-type domain"/>
    <property type="match status" value="1"/>
</dbReference>
<evidence type="ECO:0000313" key="16">
    <source>
        <dbReference type="EMBL" id="ABG83547.1"/>
    </source>
</evidence>
<feature type="domain" description="Toprim" evidence="15">
    <location>
        <begin position="253"/>
        <end position="334"/>
    </location>
</feature>
<dbReference type="GO" id="GO:0006269">
    <property type="term" value="P:DNA replication, synthesis of primer"/>
    <property type="evidence" value="ECO:0007669"/>
    <property type="project" value="UniProtKB-UniRule"/>
</dbReference>
<dbReference type="AlphaFoldDB" id="A0A0H2YRD0"/>
<dbReference type="SUPFAM" id="SSF56731">
    <property type="entry name" value="DNA primase core"/>
    <property type="match status" value="1"/>
</dbReference>
<comment type="similarity">
    <text evidence="12 13">Belongs to the DnaG primase family.</text>
</comment>
<keyword evidence="2 12" id="KW-0639">Primosome</keyword>
<dbReference type="InterPro" id="IPR013264">
    <property type="entry name" value="DNAG_N"/>
</dbReference>
<keyword evidence="8 12" id="KW-0862">Zinc</keyword>
<keyword evidence="5 12" id="KW-0235">DNA replication</keyword>
<comment type="subunit">
    <text evidence="12">Monomer. Interacts with DnaB.</text>
</comment>
<dbReference type="PANTHER" id="PTHR30313:SF2">
    <property type="entry name" value="DNA PRIMASE"/>
    <property type="match status" value="1"/>
</dbReference>
<dbReference type="PIRSF" id="PIRSF002811">
    <property type="entry name" value="DnaG"/>
    <property type="match status" value="1"/>
</dbReference>
<evidence type="ECO:0000256" key="4">
    <source>
        <dbReference type="ARBA" id="ARBA00022695"/>
    </source>
</evidence>
<evidence type="ECO:0000256" key="10">
    <source>
        <dbReference type="ARBA" id="ARBA00023125"/>
    </source>
</evidence>
<feature type="zinc finger region" description="CHC2-type" evidence="12 14">
    <location>
        <begin position="38"/>
        <end position="62"/>
    </location>
</feature>
<gene>
    <name evidence="12 16" type="primary">dnaG</name>
    <name evidence="16" type="ordered locus">CPF_2265</name>
</gene>
<dbReference type="HAMAP" id="MF_00974">
    <property type="entry name" value="DNA_primase_DnaG"/>
    <property type="match status" value="1"/>
</dbReference>
<dbReference type="PANTHER" id="PTHR30313">
    <property type="entry name" value="DNA PRIMASE"/>
    <property type="match status" value="1"/>
</dbReference>
<keyword evidence="11 12" id="KW-0804">Transcription</keyword>
<keyword evidence="9" id="KW-0460">Magnesium</keyword>
<dbReference type="FunFam" id="3.90.980.10:FF:000001">
    <property type="entry name" value="DNA primase"/>
    <property type="match status" value="1"/>
</dbReference>
<evidence type="ECO:0000256" key="14">
    <source>
        <dbReference type="PIRSR" id="PIRSR002811-1"/>
    </source>
</evidence>
<dbReference type="InterPro" id="IPR019475">
    <property type="entry name" value="DNA_primase_DnaB-bd"/>
</dbReference>
<evidence type="ECO:0000256" key="6">
    <source>
        <dbReference type="ARBA" id="ARBA00022723"/>
    </source>
</evidence>
<dbReference type="Pfam" id="PF10410">
    <property type="entry name" value="DnaB_bind"/>
    <property type="match status" value="1"/>
</dbReference>
<dbReference type="GO" id="GO:0000428">
    <property type="term" value="C:DNA-directed RNA polymerase complex"/>
    <property type="evidence" value="ECO:0007669"/>
    <property type="project" value="UniProtKB-KW"/>
</dbReference>
<dbReference type="InterPro" id="IPR050219">
    <property type="entry name" value="DnaG_primase"/>
</dbReference>
<evidence type="ECO:0000256" key="13">
    <source>
        <dbReference type="PIRNR" id="PIRNR002811"/>
    </source>
</evidence>